<dbReference type="SUPFAM" id="SSF89095">
    <property type="entry name" value="GatB/YqeY motif"/>
    <property type="match status" value="2"/>
</dbReference>
<dbReference type="InterPro" id="IPR003789">
    <property type="entry name" value="Asn/Gln_tRNA_amidoTrase-B-like"/>
</dbReference>
<dbReference type="PATRIC" id="fig|1348774.3.peg.2912"/>
<dbReference type="GO" id="GO:0050566">
    <property type="term" value="F:asparaginyl-tRNA synthase (glutamine-hydrolyzing) activity"/>
    <property type="evidence" value="ECO:0007669"/>
    <property type="project" value="RHEA"/>
</dbReference>
<dbReference type="SUPFAM" id="SSF55931">
    <property type="entry name" value="Glutamine synthetase/guanido kinase"/>
    <property type="match status" value="1"/>
</dbReference>
<dbReference type="PANTHER" id="PTHR11659:SF0">
    <property type="entry name" value="GLUTAMYL-TRNA(GLN) AMIDOTRANSFERASE SUBUNIT B, MITOCHONDRIAL"/>
    <property type="match status" value="1"/>
</dbReference>
<comment type="similarity">
    <text evidence="1 11">Belongs to the GatB/GatE family. GatB subfamily.</text>
</comment>
<dbReference type="EC" id="6.3.5.-" evidence="11"/>
<dbReference type="InterPro" id="IPR017958">
    <property type="entry name" value="Gln-tRNA_amidoTrfase_suB_CS"/>
</dbReference>
<dbReference type="GO" id="GO:0070681">
    <property type="term" value="P:glutaminyl-tRNAGln biosynthesis via transamidation"/>
    <property type="evidence" value="ECO:0007669"/>
    <property type="project" value="TreeGrafter"/>
</dbReference>
<dbReference type="OrthoDB" id="9804078at2"/>
<dbReference type="AlphaFoldDB" id="A0A0G3XK91"/>
<dbReference type="RefSeq" id="WP_047821792.1">
    <property type="nucleotide sequence ID" value="NZ_CP011770.1"/>
</dbReference>
<dbReference type="Gene3D" id="1.10.150.380">
    <property type="entry name" value="GatB domain, N-terminal subdomain"/>
    <property type="match status" value="1"/>
</dbReference>
<evidence type="ECO:0000256" key="3">
    <source>
        <dbReference type="ARBA" id="ARBA00016923"/>
    </source>
</evidence>
<evidence type="ECO:0000256" key="2">
    <source>
        <dbReference type="ARBA" id="ARBA00011123"/>
    </source>
</evidence>
<dbReference type="GO" id="GO:0005524">
    <property type="term" value="F:ATP binding"/>
    <property type="evidence" value="ECO:0007669"/>
    <property type="project" value="UniProtKB-KW"/>
</dbReference>
<evidence type="ECO:0000313" key="12">
    <source>
        <dbReference type="EMBL" id="AKM10803.1"/>
    </source>
</evidence>
<evidence type="ECO:0000256" key="6">
    <source>
        <dbReference type="ARBA" id="ARBA00022840"/>
    </source>
</evidence>
<evidence type="ECO:0000256" key="1">
    <source>
        <dbReference type="ARBA" id="ARBA00005306"/>
    </source>
</evidence>
<dbReference type="InterPro" id="IPR017959">
    <property type="entry name" value="Asn/Gln-tRNA_amidoTrfase_suB/E"/>
</dbReference>
<dbReference type="PROSITE" id="PS01234">
    <property type="entry name" value="GATB"/>
    <property type="match status" value="1"/>
</dbReference>
<comment type="catalytic activity">
    <reaction evidence="9 11">
        <text>L-aspartyl-tRNA(Asn) + L-glutamine + ATP + H2O = L-asparaginyl-tRNA(Asn) + L-glutamate + ADP + phosphate + 2 H(+)</text>
        <dbReference type="Rhea" id="RHEA:14513"/>
        <dbReference type="Rhea" id="RHEA-COMP:9674"/>
        <dbReference type="Rhea" id="RHEA-COMP:9677"/>
        <dbReference type="ChEBI" id="CHEBI:15377"/>
        <dbReference type="ChEBI" id="CHEBI:15378"/>
        <dbReference type="ChEBI" id="CHEBI:29985"/>
        <dbReference type="ChEBI" id="CHEBI:30616"/>
        <dbReference type="ChEBI" id="CHEBI:43474"/>
        <dbReference type="ChEBI" id="CHEBI:58359"/>
        <dbReference type="ChEBI" id="CHEBI:78515"/>
        <dbReference type="ChEBI" id="CHEBI:78516"/>
        <dbReference type="ChEBI" id="CHEBI:456216"/>
    </reaction>
</comment>
<accession>A0A0G3XK91</accession>
<dbReference type="SMART" id="SM00845">
    <property type="entry name" value="GatB_Yqey"/>
    <property type="match status" value="1"/>
</dbReference>
<dbReference type="STRING" id="1348774.AB433_13850"/>
<dbReference type="EMBL" id="CP011770">
    <property type="protein sequence ID" value="AKM10803.1"/>
    <property type="molecule type" value="Genomic_DNA"/>
</dbReference>
<dbReference type="PANTHER" id="PTHR11659">
    <property type="entry name" value="GLUTAMYL-TRNA GLN AMIDOTRANSFERASE SUBUNIT B MITOCHONDRIAL AND PROKARYOTIC PET112-RELATED"/>
    <property type="match status" value="1"/>
</dbReference>
<dbReference type="NCBIfam" id="NF004014">
    <property type="entry name" value="PRK05477.1-4"/>
    <property type="match status" value="1"/>
</dbReference>
<evidence type="ECO:0000256" key="11">
    <source>
        <dbReference type="HAMAP-Rule" id="MF_00121"/>
    </source>
</evidence>
<evidence type="ECO:0000256" key="7">
    <source>
        <dbReference type="ARBA" id="ARBA00022917"/>
    </source>
</evidence>
<reference evidence="12 13" key="1">
    <citation type="submission" date="2015-06" db="EMBL/GenBank/DDBJ databases">
        <authorList>
            <person name="Zeng Y."/>
            <person name="Huang Y."/>
        </authorList>
    </citation>
    <scope>NUCLEOTIDE SEQUENCE [LARGE SCALE GENOMIC DNA]</scope>
    <source>
        <strain evidence="12 13">PQ-2</strain>
    </source>
</reference>
<comment type="catalytic activity">
    <reaction evidence="10 11">
        <text>L-glutamyl-tRNA(Gln) + L-glutamine + ATP + H2O = L-glutaminyl-tRNA(Gln) + L-glutamate + ADP + phosphate + H(+)</text>
        <dbReference type="Rhea" id="RHEA:17521"/>
        <dbReference type="Rhea" id="RHEA-COMP:9681"/>
        <dbReference type="Rhea" id="RHEA-COMP:9684"/>
        <dbReference type="ChEBI" id="CHEBI:15377"/>
        <dbReference type="ChEBI" id="CHEBI:15378"/>
        <dbReference type="ChEBI" id="CHEBI:29985"/>
        <dbReference type="ChEBI" id="CHEBI:30616"/>
        <dbReference type="ChEBI" id="CHEBI:43474"/>
        <dbReference type="ChEBI" id="CHEBI:58359"/>
        <dbReference type="ChEBI" id="CHEBI:78520"/>
        <dbReference type="ChEBI" id="CHEBI:78521"/>
        <dbReference type="ChEBI" id="CHEBI:456216"/>
    </reaction>
</comment>
<dbReference type="Gene3D" id="1.10.10.410">
    <property type="match status" value="1"/>
</dbReference>
<evidence type="ECO:0000256" key="8">
    <source>
        <dbReference type="ARBA" id="ARBA00024799"/>
    </source>
</evidence>
<sequence>MSTYTIQGATGEWEVVIGLEVHAQVTSNAKLFSGAATAFGAEPNTQVSLVDAAMPGMLPVPNRECIRQAVRTGMAIDAQINQWSRFDRKNYFYADLPQGYQISQLYHPLVGEGHLEISLDDKNPENTKRIGIERIHVEQDAGKLMHDQHPTMSYVDLNRSGVALMEIVSKPDMRSPAEAGAYVRKLRSILRYVGSCDGNMEEGSMRADVNVSVRKAGDEFGTRTETKNVNSVRFIMQVIEYEANRQVDVLESGGSVDQETRLFDPDSGTTRTMRSKEDAHDYRYFPDPDLLPLELDDDFIADCRASLPELPDAKRHRYETDLGLTPYNAGQLTAEVETYARFEDLLAATAQKLGKSEKDVATQVANWSLSVAPGVINAVGDEGKIEHATTASQAAILAMVADGSVSGGQAKEVFEHVLKSGRDPEEIAEAEGLKQTSDTGAIEAVIDEVLANNADKVAEYKGGKGKLFGFFVGQTMKAMRGQGNPQVVNEVLKQKLG</sequence>
<evidence type="ECO:0000256" key="9">
    <source>
        <dbReference type="ARBA" id="ARBA00047380"/>
    </source>
</evidence>
<dbReference type="KEGG" id="cna:AB433_13850"/>
<organism evidence="12 13">
    <name type="scientific">Croceicoccus naphthovorans</name>
    <dbReference type="NCBI Taxonomy" id="1348774"/>
    <lineage>
        <taxon>Bacteria</taxon>
        <taxon>Pseudomonadati</taxon>
        <taxon>Pseudomonadota</taxon>
        <taxon>Alphaproteobacteria</taxon>
        <taxon>Sphingomonadales</taxon>
        <taxon>Erythrobacteraceae</taxon>
        <taxon>Croceicoccus</taxon>
    </lineage>
</organism>
<comment type="subunit">
    <text evidence="2 11">Heterotrimer of A, B and C subunits.</text>
</comment>
<keyword evidence="4 11" id="KW-0436">Ligase</keyword>
<dbReference type="GO" id="GO:0006412">
    <property type="term" value="P:translation"/>
    <property type="evidence" value="ECO:0007669"/>
    <property type="project" value="UniProtKB-UniRule"/>
</dbReference>
<dbReference type="NCBIfam" id="TIGR00133">
    <property type="entry name" value="gatB"/>
    <property type="match status" value="1"/>
</dbReference>
<dbReference type="GO" id="GO:0016740">
    <property type="term" value="F:transferase activity"/>
    <property type="evidence" value="ECO:0007669"/>
    <property type="project" value="UniProtKB-KW"/>
</dbReference>
<keyword evidence="13" id="KW-1185">Reference proteome</keyword>
<dbReference type="FunFam" id="1.10.10.410:FF:000001">
    <property type="entry name" value="Aspartyl/glutamyl-tRNA(Asn/Gln) amidotransferase subunit B"/>
    <property type="match status" value="1"/>
</dbReference>
<dbReference type="InterPro" id="IPR004413">
    <property type="entry name" value="GatB"/>
</dbReference>
<comment type="function">
    <text evidence="8 11">Allows the formation of correctly charged Asn-tRNA(Asn) or Gln-tRNA(Gln) through the transamidation of misacylated Asp-tRNA(Asn) or Glu-tRNA(Gln) in organisms which lack either or both of asparaginyl-tRNA or glutaminyl-tRNA synthetases. The reaction takes place in the presence of glutamine and ATP through an activated phospho-Asp-tRNA(Asn) or phospho-Glu-tRNA(Gln).</text>
</comment>
<keyword evidence="5 11" id="KW-0547">Nucleotide-binding</keyword>
<keyword evidence="6 11" id="KW-0067">ATP-binding</keyword>
<dbReference type="Proteomes" id="UP000035287">
    <property type="component" value="Chromosome"/>
</dbReference>
<name>A0A0G3XK91_9SPHN</name>
<dbReference type="Pfam" id="PF02637">
    <property type="entry name" value="GatB_Yqey"/>
    <property type="match status" value="1"/>
</dbReference>
<dbReference type="InterPro" id="IPR042114">
    <property type="entry name" value="GatB_C_1"/>
</dbReference>
<protein>
    <recommendedName>
        <fullName evidence="3 11">Aspartyl/glutamyl-tRNA(Asn/Gln) amidotransferase subunit B</fullName>
        <shortName evidence="11">Asp/Glu-ADT subunit B</shortName>
        <ecNumber evidence="11">6.3.5.-</ecNumber>
    </recommendedName>
</protein>
<proteinExistence type="inferred from homology"/>
<evidence type="ECO:0000256" key="10">
    <source>
        <dbReference type="ARBA" id="ARBA00047913"/>
    </source>
</evidence>
<dbReference type="Pfam" id="PF02934">
    <property type="entry name" value="GatB_N"/>
    <property type="match status" value="1"/>
</dbReference>
<dbReference type="GO" id="GO:0050567">
    <property type="term" value="F:glutaminyl-tRNA synthase (glutamine-hydrolyzing) activity"/>
    <property type="evidence" value="ECO:0007669"/>
    <property type="project" value="UniProtKB-UniRule"/>
</dbReference>
<dbReference type="InterPro" id="IPR006075">
    <property type="entry name" value="Asn/Gln-tRNA_Trfase_suB/E_cat"/>
</dbReference>
<dbReference type="HAMAP" id="MF_00121">
    <property type="entry name" value="GatB"/>
    <property type="match status" value="1"/>
</dbReference>
<evidence type="ECO:0000256" key="5">
    <source>
        <dbReference type="ARBA" id="ARBA00022741"/>
    </source>
</evidence>
<keyword evidence="7 11" id="KW-0648">Protein biosynthesis</keyword>
<dbReference type="InterPro" id="IPR023168">
    <property type="entry name" value="GatB_Yqey_C_2"/>
</dbReference>
<dbReference type="NCBIfam" id="NF004015">
    <property type="entry name" value="PRK05477.1-5"/>
    <property type="match status" value="1"/>
</dbReference>
<dbReference type="InterPro" id="IPR018027">
    <property type="entry name" value="Asn/Gln_amidotransferase"/>
</dbReference>
<dbReference type="InterPro" id="IPR014746">
    <property type="entry name" value="Gln_synth/guanido_kin_cat_dom"/>
</dbReference>
<keyword evidence="12" id="KW-0808">Transferase</keyword>
<gene>
    <name evidence="11 12" type="primary">gatB</name>
    <name evidence="12" type="ORF">AB433_13850</name>
</gene>
<evidence type="ECO:0000313" key="13">
    <source>
        <dbReference type="Proteomes" id="UP000035287"/>
    </source>
</evidence>
<dbReference type="NCBIfam" id="NF004012">
    <property type="entry name" value="PRK05477.1-2"/>
    <property type="match status" value="1"/>
</dbReference>
<evidence type="ECO:0000256" key="4">
    <source>
        <dbReference type="ARBA" id="ARBA00022598"/>
    </source>
</evidence>